<comment type="caution">
    <text evidence="1">The sequence shown here is derived from an EMBL/GenBank/DDBJ whole genome shotgun (WGS) entry which is preliminary data.</text>
</comment>
<name>A0AAN6VW24_9PEZI</name>
<reference evidence="1" key="1">
    <citation type="journal article" date="2023" name="Mol. Phylogenet. Evol.">
        <title>Genome-scale phylogeny and comparative genomics of the fungal order Sordariales.</title>
        <authorList>
            <person name="Hensen N."/>
            <person name="Bonometti L."/>
            <person name="Westerberg I."/>
            <person name="Brannstrom I.O."/>
            <person name="Guillou S."/>
            <person name="Cros-Aarteil S."/>
            <person name="Calhoun S."/>
            <person name="Haridas S."/>
            <person name="Kuo A."/>
            <person name="Mondo S."/>
            <person name="Pangilinan J."/>
            <person name="Riley R."/>
            <person name="LaButti K."/>
            <person name="Andreopoulos B."/>
            <person name="Lipzen A."/>
            <person name="Chen C."/>
            <person name="Yan M."/>
            <person name="Daum C."/>
            <person name="Ng V."/>
            <person name="Clum A."/>
            <person name="Steindorff A."/>
            <person name="Ohm R.A."/>
            <person name="Martin F."/>
            <person name="Silar P."/>
            <person name="Natvig D.O."/>
            <person name="Lalanne C."/>
            <person name="Gautier V."/>
            <person name="Ament-Velasquez S.L."/>
            <person name="Kruys A."/>
            <person name="Hutchinson M.I."/>
            <person name="Powell A.J."/>
            <person name="Barry K."/>
            <person name="Miller A.N."/>
            <person name="Grigoriev I.V."/>
            <person name="Debuchy R."/>
            <person name="Gladieux P."/>
            <person name="Hiltunen Thoren M."/>
            <person name="Johannesson H."/>
        </authorList>
    </citation>
    <scope>NUCLEOTIDE SEQUENCE</scope>
    <source>
        <strain evidence="1">CBS 892.96</strain>
    </source>
</reference>
<dbReference type="AlphaFoldDB" id="A0AAN6VW24"/>
<keyword evidence="2" id="KW-1185">Reference proteome</keyword>
<gene>
    <name evidence="1" type="ORF">QBC36DRAFT_147965</name>
</gene>
<sequence length="107" mass="11982">WKDVSTQLQDARESYDGIKQGFLGKCNRGWRQIVEHSELARRVIKSISDIKCVSPVLAVLEVILEVMISFDGEKLERMFGDIDIFLATVPGDEKIKEASASLVVAML</sequence>
<proteinExistence type="predicted"/>
<feature type="non-terminal residue" evidence="1">
    <location>
        <position position="1"/>
    </location>
</feature>
<reference evidence="1" key="2">
    <citation type="submission" date="2023-05" db="EMBL/GenBank/DDBJ databases">
        <authorList>
            <consortium name="Lawrence Berkeley National Laboratory"/>
            <person name="Steindorff A."/>
            <person name="Hensen N."/>
            <person name="Bonometti L."/>
            <person name="Westerberg I."/>
            <person name="Brannstrom I.O."/>
            <person name="Guillou S."/>
            <person name="Cros-Aarteil S."/>
            <person name="Calhoun S."/>
            <person name="Haridas S."/>
            <person name="Kuo A."/>
            <person name="Mondo S."/>
            <person name="Pangilinan J."/>
            <person name="Riley R."/>
            <person name="Labutti K."/>
            <person name="Andreopoulos B."/>
            <person name="Lipzen A."/>
            <person name="Chen C."/>
            <person name="Yanf M."/>
            <person name="Daum C."/>
            <person name="Ng V."/>
            <person name="Clum A."/>
            <person name="Ohm R."/>
            <person name="Martin F."/>
            <person name="Silar P."/>
            <person name="Natvig D."/>
            <person name="Lalanne C."/>
            <person name="Gautier V."/>
            <person name="Ament-Velasquez S.L."/>
            <person name="Kruys A."/>
            <person name="Hutchinson M.I."/>
            <person name="Powell A.J."/>
            <person name="Barry K."/>
            <person name="Miller A.N."/>
            <person name="Grigoriev I.V."/>
            <person name="Debuchy R."/>
            <person name="Gladieux P."/>
            <person name="Thoren M.H."/>
            <person name="Johannesson H."/>
        </authorList>
    </citation>
    <scope>NUCLEOTIDE SEQUENCE</scope>
    <source>
        <strain evidence="1">CBS 892.96</strain>
    </source>
</reference>
<feature type="non-terminal residue" evidence="1">
    <location>
        <position position="107"/>
    </location>
</feature>
<accession>A0AAN6VW24</accession>
<protein>
    <submittedName>
        <fullName evidence="1">Uncharacterized protein</fullName>
    </submittedName>
</protein>
<dbReference type="Proteomes" id="UP001302321">
    <property type="component" value="Unassembled WGS sequence"/>
</dbReference>
<dbReference type="EMBL" id="MU866738">
    <property type="protein sequence ID" value="KAK4170834.1"/>
    <property type="molecule type" value="Genomic_DNA"/>
</dbReference>
<evidence type="ECO:0000313" key="2">
    <source>
        <dbReference type="Proteomes" id="UP001302321"/>
    </source>
</evidence>
<evidence type="ECO:0000313" key="1">
    <source>
        <dbReference type="EMBL" id="KAK4170834.1"/>
    </source>
</evidence>
<organism evidence="1 2">
    <name type="scientific">Triangularia setosa</name>
    <dbReference type="NCBI Taxonomy" id="2587417"/>
    <lineage>
        <taxon>Eukaryota</taxon>
        <taxon>Fungi</taxon>
        <taxon>Dikarya</taxon>
        <taxon>Ascomycota</taxon>
        <taxon>Pezizomycotina</taxon>
        <taxon>Sordariomycetes</taxon>
        <taxon>Sordariomycetidae</taxon>
        <taxon>Sordariales</taxon>
        <taxon>Podosporaceae</taxon>
        <taxon>Triangularia</taxon>
    </lineage>
</organism>